<sequence length="306" mass="34492">MTIGFISHHDCLLHTMGAYHPEQPQRLEVIEHAVSHSDLVNQLVYYQAPLVEYEQLLNAHDKDYIDYIFNISPSEGMVAVDPDVWLNPHSLTAALRAAGAVVYGVKLLMNKDVDAVFCNIRPPGHHAEHNKAMGFCIFNNVAVGVAYALKQFNLKRIAIIDFDVHHGNGTEDIFRKDERVLYCSTFQHPFYPFSGATTQSKHILNVPLPAGANGDLFRKKVEQFWLPQINQFAPEMIFFSAGFDAYYKDDMANLLLNTEDYLWITQKIKTIADTHCKGRLLSALEGGYYLNHLGACVVAHLRGLST</sequence>
<reference evidence="4" key="1">
    <citation type="submission" date="2014-09" db="EMBL/GenBank/DDBJ databases">
        <authorList>
            <person name="Gomez-Valero L."/>
        </authorList>
    </citation>
    <scope>NUCLEOTIDE SEQUENCE [LARGE SCALE GENOMIC DNA]</scope>
    <source>
        <strain evidence="4">ATCC35250</strain>
    </source>
</reference>
<evidence type="ECO:0000313" key="4">
    <source>
        <dbReference type="Proteomes" id="UP000032803"/>
    </source>
</evidence>
<dbReference type="Gene3D" id="3.40.800.20">
    <property type="entry name" value="Histone deacetylase domain"/>
    <property type="match status" value="1"/>
</dbReference>
<dbReference type="RefSeq" id="WP_045106156.1">
    <property type="nucleotide sequence ID" value="NZ_LN681225.1"/>
</dbReference>
<dbReference type="PANTHER" id="PTHR10625">
    <property type="entry name" value="HISTONE DEACETYLASE HDAC1-RELATED"/>
    <property type="match status" value="1"/>
</dbReference>
<dbReference type="CDD" id="cd11599">
    <property type="entry name" value="HDAC_classII_2"/>
    <property type="match status" value="1"/>
</dbReference>
<dbReference type="EMBL" id="LN681225">
    <property type="protein sequence ID" value="CEK10859.1"/>
    <property type="molecule type" value="Genomic_DNA"/>
</dbReference>
<dbReference type="InterPro" id="IPR037138">
    <property type="entry name" value="His_deacetylse_dom_sf"/>
</dbReference>
<dbReference type="OrthoDB" id="9808367at2"/>
<feature type="domain" description="Histone deacetylase" evidence="2">
    <location>
        <begin position="20"/>
        <end position="303"/>
    </location>
</feature>
<dbReference type="PRINTS" id="PR01270">
    <property type="entry name" value="HDASUPER"/>
</dbReference>
<organism evidence="3 4">
    <name type="scientific">Legionella hackeliae</name>
    <dbReference type="NCBI Taxonomy" id="449"/>
    <lineage>
        <taxon>Bacteria</taxon>
        <taxon>Pseudomonadati</taxon>
        <taxon>Pseudomonadota</taxon>
        <taxon>Gammaproteobacteria</taxon>
        <taxon>Legionellales</taxon>
        <taxon>Legionellaceae</taxon>
        <taxon>Legionella</taxon>
    </lineage>
</organism>
<dbReference type="Proteomes" id="UP000032803">
    <property type="component" value="Chromosome I"/>
</dbReference>
<evidence type="ECO:0000256" key="1">
    <source>
        <dbReference type="ARBA" id="ARBA00005947"/>
    </source>
</evidence>
<gene>
    <name evidence="3" type="ORF">LHA_1827</name>
</gene>
<dbReference type="PATRIC" id="fig|449.7.peg.2304"/>
<dbReference type="SUPFAM" id="SSF52768">
    <property type="entry name" value="Arginase/deacetylase"/>
    <property type="match status" value="1"/>
</dbReference>
<evidence type="ECO:0000259" key="2">
    <source>
        <dbReference type="Pfam" id="PF00850"/>
    </source>
</evidence>
<dbReference type="InterPro" id="IPR023801">
    <property type="entry name" value="His_deacetylse_dom"/>
</dbReference>
<dbReference type="InterPro" id="IPR023696">
    <property type="entry name" value="Ureohydrolase_dom_sf"/>
</dbReference>
<proteinExistence type="inferred from homology"/>
<dbReference type="AlphaFoldDB" id="A0A0A8UVQ4"/>
<dbReference type="KEGG" id="lha:LHA_1827"/>
<dbReference type="Pfam" id="PF00850">
    <property type="entry name" value="Hist_deacetyl"/>
    <property type="match status" value="1"/>
</dbReference>
<protein>
    <submittedName>
        <fullName evidence="3">Histone deacetylase superfamily</fullName>
    </submittedName>
</protein>
<dbReference type="PANTHER" id="PTHR10625:SF10">
    <property type="entry name" value="HISTONE DEACETYLASE HDAC1"/>
    <property type="match status" value="1"/>
</dbReference>
<accession>A0A0A8UVQ4</accession>
<dbReference type="STRING" id="449.LHA_1827"/>
<dbReference type="InterPro" id="IPR000286">
    <property type="entry name" value="HDACs"/>
</dbReference>
<dbReference type="GO" id="GO:0040029">
    <property type="term" value="P:epigenetic regulation of gene expression"/>
    <property type="evidence" value="ECO:0007669"/>
    <property type="project" value="TreeGrafter"/>
</dbReference>
<dbReference type="GO" id="GO:0004407">
    <property type="term" value="F:histone deacetylase activity"/>
    <property type="evidence" value="ECO:0007669"/>
    <property type="project" value="TreeGrafter"/>
</dbReference>
<evidence type="ECO:0000313" key="3">
    <source>
        <dbReference type="EMBL" id="CEK10859.1"/>
    </source>
</evidence>
<dbReference type="HOGENOM" id="CLU_007727_8_1_6"/>
<comment type="similarity">
    <text evidence="1">Belongs to the histone deacetylase family.</text>
</comment>
<keyword evidence="4" id="KW-1185">Reference proteome</keyword>
<name>A0A0A8UVQ4_LEGHA</name>